<sequence length="156" mass="17221">MPREQTGWKDAHIDTSGLYPWRDSDKRNLVIGLPATKASQAINESRLQYDEYVVPANKPLIAAFATGGGTYSCWPKPILFTPEPGHDYELQLEMLKISTFKSGCVIRARKLSNVGTTTVERPVLPDLCVKGVDGTFGTVGLQEQLEKIRQNAKSAN</sequence>
<proteinExistence type="predicted"/>
<evidence type="ECO:0000313" key="1">
    <source>
        <dbReference type="EMBL" id="ANI16145.1"/>
    </source>
</evidence>
<reference evidence="1 2" key="1">
    <citation type="submission" date="2016-05" db="EMBL/GenBank/DDBJ databases">
        <title>Genome Sequence of Pseudomonas citronellolis Strain SJTE-3, an Estrogens and Persistent Organic Pollutants degradation strain.</title>
        <authorList>
            <person name="Liang R."/>
        </authorList>
    </citation>
    <scope>NUCLEOTIDE SEQUENCE [LARGE SCALE GENOMIC DNA]</scope>
    <source>
        <strain evidence="1 2">SJTE-3</strain>
    </source>
</reference>
<evidence type="ECO:0000313" key="2">
    <source>
        <dbReference type="Proteomes" id="UP000077748"/>
    </source>
</evidence>
<dbReference type="RefSeq" id="WP_064583687.1">
    <property type="nucleotide sequence ID" value="NZ_CP015878.1"/>
</dbReference>
<organism evidence="1 2">
    <name type="scientific">Pseudomonas citronellolis</name>
    <dbReference type="NCBI Taxonomy" id="53408"/>
    <lineage>
        <taxon>Bacteria</taxon>
        <taxon>Pseudomonadati</taxon>
        <taxon>Pseudomonadota</taxon>
        <taxon>Gammaproteobacteria</taxon>
        <taxon>Pseudomonadales</taxon>
        <taxon>Pseudomonadaceae</taxon>
        <taxon>Pseudomonas</taxon>
    </lineage>
</organism>
<protein>
    <submittedName>
        <fullName evidence="1">Uncharacterized protein</fullName>
    </submittedName>
</protein>
<dbReference type="AlphaFoldDB" id="A0A1A9KF55"/>
<dbReference type="Proteomes" id="UP000077748">
    <property type="component" value="Chromosome"/>
</dbReference>
<name>A0A1A9KF55_9PSED</name>
<accession>A0A1A9KF55</accession>
<dbReference type="EMBL" id="CP015878">
    <property type="protein sequence ID" value="ANI16145.1"/>
    <property type="molecule type" value="Genomic_DNA"/>
</dbReference>
<gene>
    <name evidence="1" type="ORF">A9C11_20110</name>
</gene>